<name>A0A0F9R1Z5_9ZZZZ</name>
<reference evidence="2" key="1">
    <citation type="journal article" date="2015" name="Nature">
        <title>Complex archaea that bridge the gap between prokaryotes and eukaryotes.</title>
        <authorList>
            <person name="Spang A."/>
            <person name="Saw J.H."/>
            <person name="Jorgensen S.L."/>
            <person name="Zaremba-Niedzwiedzka K."/>
            <person name="Martijn J."/>
            <person name="Lind A.E."/>
            <person name="van Eijk R."/>
            <person name="Schleper C."/>
            <person name="Guy L."/>
            <person name="Ettema T.J."/>
        </authorList>
    </citation>
    <scope>NUCLEOTIDE SEQUENCE</scope>
</reference>
<evidence type="ECO:0000313" key="2">
    <source>
        <dbReference type="EMBL" id="KKN11513.1"/>
    </source>
</evidence>
<dbReference type="PANTHER" id="PTHR48090:SF7">
    <property type="entry name" value="RFBJ PROTEIN"/>
    <property type="match status" value="1"/>
</dbReference>
<proteinExistence type="predicted"/>
<dbReference type="InterPro" id="IPR029044">
    <property type="entry name" value="Nucleotide-diphossugar_trans"/>
</dbReference>
<dbReference type="SUPFAM" id="SSF53448">
    <property type="entry name" value="Nucleotide-diphospho-sugar transferases"/>
    <property type="match status" value="1"/>
</dbReference>
<dbReference type="AlphaFoldDB" id="A0A0F9R1Z5"/>
<accession>A0A0F9R1Z5</accession>
<dbReference type="InterPro" id="IPR050256">
    <property type="entry name" value="Glycosyltransferase_2"/>
</dbReference>
<sequence>MLTVILPTRNEVATIGKMIDAIRALPLEADIVVLDYKSTDGTRELAITKGVELFDEAERGKGVAVRHYLERRSDAKLVMIDADCTYPVSQIPLVVATLDAGSDVVMAYRRWFADGAMSRLHRFGNAALSLFASFLFRYRVHDVCTGLWGFYNGATRPFKLVSNGFTLEADLFANAIRSDRSIAQIPIEYAARPDGSTAKLTTLDGIKIAWFLLMSRLGRRG</sequence>
<gene>
    <name evidence="2" type="ORF">LCGC14_1025810</name>
</gene>
<evidence type="ECO:0000259" key="1">
    <source>
        <dbReference type="Pfam" id="PF00535"/>
    </source>
</evidence>
<dbReference type="EMBL" id="LAZR01004127">
    <property type="protein sequence ID" value="KKN11513.1"/>
    <property type="molecule type" value="Genomic_DNA"/>
</dbReference>
<dbReference type="Pfam" id="PF00535">
    <property type="entry name" value="Glycos_transf_2"/>
    <property type="match status" value="1"/>
</dbReference>
<feature type="domain" description="Glycosyltransferase 2-like" evidence="1">
    <location>
        <begin position="3"/>
        <end position="141"/>
    </location>
</feature>
<dbReference type="PANTHER" id="PTHR48090">
    <property type="entry name" value="UNDECAPRENYL-PHOSPHATE 4-DEOXY-4-FORMAMIDO-L-ARABINOSE TRANSFERASE-RELATED"/>
    <property type="match status" value="1"/>
</dbReference>
<protein>
    <recommendedName>
        <fullName evidence="1">Glycosyltransferase 2-like domain-containing protein</fullName>
    </recommendedName>
</protein>
<dbReference type="InterPro" id="IPR001173">
    <property type="entry name" value="Glyco_trans_2-like"/>
</dbReference>
<organism evidence="2">
    <name type="scientific">marine sediment metagenome</name>
    <dbReference type="NCBI Taxonomy" id="412755"/>
    <lineage>
        <taxon>unclassified sequences</taxon>
        <taxon>metagenomes</taxon>
        <taxon>ecological metagenomes</taxon>
    </lineage>
</organism>
<dbReference type="Gene3D" id="3.90.550.10">
    <property type="entry name" value="Spore Coat Polysaccharide Biosynthesis Protein SpsA, Chain A"/>
    <property type="match status" value="1"/>
</dbReference>
<dbReference type="CDD" id="cd04179">
    <property type="entry name" value="DPM_DPG-synthase_like"/>
    <property type="match status" value="1"/>
</dbReference>
<comment type="caution">
    <text evidence="2">The sequence shown here is derived from an EMBL/GenBank/DDBJ whole genome shotgun (WGS) entry which is preliminary data.</text>
</comment>